<evidence type="ECO:0000256" key="2">
    <source>
        <dbReference type="ARBA" id="ARBA00005019"/>
    </source>
</evidence>
<dbReference type="AlphaFoldDB" id="A0A326RKH5"/>
<keyword evidence="9 11" id="KW-0520">NAD</keyword>
<evidence type="ECO:0000256" key="11">
    <source>
        <dbReference type="HAMAP-Rule" id="MF_00244"/>
    </source>
</evidence>
<organism evidence="13 14">
    <name type="scientific">Algoriphagus aquaeductus</name>
    <dbReference type="NCBI Taxonomy" id="475299"/>
    <lineage>
        <taxon>Bacteria</taxon>
        <taxon>Pseudomonadati</taxon>
        <taxon>Bacteroidota</taxon>
        <taxon>Cytophagia</taxon>
        <taxon>Cytophagales</taxon>
        <taxon>Cyclobacteriaceae</taxon>
        <taxon>Algoriphagus</taxon>
    </lineage>
</organism>
<evidence type="ECO:0000256" key="7">
    <source>
        <dbReference type="ARBA" id="ARBA00022741"/>
    </source>
</evidence>
<evidence type="ECO:0000256" key="8">
    <source>
        <dbReference type="ARBA" id="ARBA00022840"/>
    </source>
</evidence>
<dbReference type="GO" id="GO:0009435">
    <property type="term" value="P:NAD+ biosynthetic process"/>
    <property type="evidence" value="ECO:0007669"/>
    <property type="project" value="UniProtKB-UniRule"/>
</dbReference>
<dbReference type="Proteomes" id="UP000248917">
    <property type="component" value="Unassembled WGS sequence"/>
</dbReference>
<keyword evidence="7 11" id="KW-0547">Nucleotide-binding</keyword>
<feature type="domain" description="Cytidyltransferase-like" evidence="12">
    <location>
        <begin position="5"/>
        <end position="161"/>
    </location>
</feature>
<keyword evidence="14" id="KW-1185">Reference proteome</keyword>
<evidence type="ECO:0000313" key="13">
    <source>
        <dbReference type="EMBL" id="PZV76376.1"/>
    </source>
</evidence>
<comment type="catalytic activity">
    <reaction evidence="10 11">
        <text>nicotinate beta-D-ribonucleotide + ATP + H(+) = deamido-NAD(+) + diphosphate</text>
        <dbReference type="Rhea" id="RHEA:22860"/>
        <dbReference type="ChEBI" id="CHEBI:15378"/>
        <dbReference type="ChEBI" id="CHEBI:30616"/>
        <dbReference type="ChEBI" id="CHEBI:33019"/>
        <dbReference type="ChEBI" id="CHEBI:57502"/>
        <dbReference type="ChEBI" id="CHEBI:58437"/>
        <dbReference type="EC" id="2.7.7.18"/>
    </reaction>
</comment>
<evidence type="ECO:0000256" key="10">
    <source>
        <dbReference type="ARBA" id="ARBA00048721"/>
    </source>
</evidence>
<dbReference type="CDD" id="cd02165">
    <property type="entry name" value="NMNAT"/>
    <property type="match status" value="1"/>
</dbReference>
<dbReference type="HAMAP" id="MF_00244">
    <property type="entry name" value="NaMN_adenylyltr"/>
    <property type="match status" value="1"/>
</dbReference>
<dbReference type="SUPFAM" id="SSF52374">
    <property type="entry name" value="Nucleotidylyl transferase"/>
    <property type="match status" value="1"/>
</dbReference>
<evidence type="ECO:0000256" key="1">
    <source>
        <dbReference type="ARBA" id="ARBA00002324"/>
    </source>
</evidence>
<dbReference type="NCBIfam" id="TIGR00482">
    <property type="entry name" value="nicotinate (nicotinamide) nucleotide adenylyltransferase"/>
    <property type="match status" value="1"/>
</dbReference>
<gene>
    <name evidence="11" type="primary">nadD</name>
    <name evidence="13" type="ORF">CLV31_1255</name>
</gene>
<evidence type="ECO:0000256" key="5">
    <source>
        <dbReference type="ARBA" id="ARBA00022679"/>
    </source>
</evidence>
<keyword evidence="6 11" id="KW-0548">Nucleotidyltransferase</keyword>
<dbReference type="EMBL" id="QKTX01000025">
    <property type="protein sequence ID" value="PZV76376.1"/>
    <property type="molecule type" value="Genomic_DNA"/>
</dbReference>
<keyword evidence="4 11" id="KW-0662">Pyridine nucleotide biosynthesis</keyword>
<keyword evidence="8 11" id="KW-0067">ATP-binding</keyword>
<evidence type="ECO:0000259" key="12">
    <source>
        <dbReference type="Pfam" id="PF01467"/>
    </source>
</evidence>
<comment type="pathway">
    <text evidence="2 11">Cofactor biosynthesis; NAD(+) biosynthesis; deamido-NAD(+) from nicotinate D-ribonucleotide: step 1/1.</text>
</comment>
<dbReference type="NCBIfam" id="NF000840">
    <property type="entry name" value="PRK00071.1-3"/>
    <property type="match status" value="1"/>
</dbReference>
<dbReference type="GO" id="GO:0005524">
    <property type="term" value="F:ATP binding"/>
    <property type="evidence" value="ECO:0007669"/>
    <property type="project" value="UniProtKB-KW"/>
</dbReference>
<reference evidence="13 14" key="1">
    <citation type="submission" date="2018-06" db="EMBL/GenBank/DDBJ databases">
        <title>Genomic Encyclopedia of Archaeal and Bacterial Type Strains, Phase II (KMG-II): from individual species to whole genera.</title>
        <authorList>
            <person name="Goeker M."/>
        </authorList>
    </citation>
    <scope>NUCLEOTIDE SEQUENCE [LARGE SCALE GENOMIC DNA]</scope>
    <source>
        <strain evidence="13 14">T4</strain>
    </source>
</reference>
<dbReference type="RefSeq" id="WP_111395007.1">
    <property type="nucleotide sequence ID" value="NZ_QKTX01000025.1"/>
</dbReference>
<dbReference type="InterPro" id="IPR005248">
    <property type="entry name" value="NadD/NMNAT"/>
</dbReference>
<dbReference type="InterPro" id="IPR004821">
    <property type="entry name" value="Cyt_trans-like"/>
</dbReference>
<comment type="caution">
    <text evidence="13">The sequence shown here is derived from an EMBL/GenBank/DDBJ whole genome shotgun (WGS) entry which is preliminary data.</text>
</comment>
<accession>A0A326RKH5</accession>
<comment type="function">
    <text evidence="1 11">Catalyzes the reversible adenylation of nicotinate mononucleotide (NaMN) to nicotinic acid adenine dinucleotide (NaAD).</text>
</comment>
<evidence type="ECO:0000256" key="4">
    <source>
        <dbReference type="ARBA" id="ARBA00022642"/>
    </source>
</evidence>
<dbReference type="Gene3D" id="3.40.50.620">
    <property type="entry name" value="HUPs"/>
    <property type="match status" value="1"/>
</dbReference>
<dbReference type="PANTHER" id="PTHR39321:SF3">
    <property type="entry name" value="PHOSPHOPANTETHEINE ADENYLYLTRANSFERASE"/>
    <property type="match status" value="1"/>
</dbReference>
<comment type="similarity">
    <text evidence="3 11">Belongs to the NadD family.</text>
</comment>
<dbReference type="GO" id="GO:0004515">
    <property type="term" value="F:nicotinate-nucleotide adenylyltransferase activity"/>
    <property type="evidence" value="ECO:0007669"/>
    <property type="project" value="UniProtKB-UniRule"/>
</dbReference>
<evidence type="ECO:0000256" key="9">
    <source>
        <dbReference type="ARBA" id="ARBA00023027"/>
    </source>
</evidence>
<proteinExistence type="inferred from homology"/>
<sequence>MKVGLYFGSFNPIHIGHLIIAQTIRERGGLDQVWFVVSPQNPFKKQESLAHELDRLRMVELAIEDNFHFRASDVEFRMPRPSYTIDTLTYLSDKHPQHQFSLFMGSDNLSHFHKWKNHQAILDQYEVLVYPRPGEPKNANYPQVKLVEAPLLDISATFIRQAIQSGYSVRYLLPDPVEAYIRDKKLYR</sequence>
<dbReference type="InterPro" id="IPR014729">
    <property type="entry name" value="Rossmann-like_a/b/a_fold"/>
</dbReference>
<dbReference type="Pfam" id="PF01467">
    <property type="entry name" value="CTP_transf_like"/>
    <property type="match status" value="1"/>
</dbReference>
<dbReference type="UniPathway" id="UPA00253">
    <property type="reaction ID" value="UER00332"/>
</dbReference>
<dbReference type="NCBIfam" id="TIGR00125">
    <property type="entry name" value="cyt_tran_rel"/>
    <property type="match status" value="1"/>
</dbReference>
<dbReference type="EC" id="2.7.7.18" evidence="11"/>
<protein>
    <recommendedName>
        <fullName evidence="11">Probable nicotinate-nucleotide adenylyltransferase</fullName>
        <ecNumber evidence="11">2.7.7.18</ecNumber>
    </recommendedName>
    <alternativeName>
        <fullName evidence="11">Deamido-NAD(+) diphosphorylase</fullName>
    </alternativeName>
    <alternativeName>
        <fullName evidence="11">Deamido-NAD(+) pyrophosphorylase</fullName>
    </alternativeName>
    <alternativeName>
        <fullName evidence="11">Nicotinate mononucleotide adenylyltransferase</fullName>
        <shortName evidence="11">NaMN adenylyltransferase</shortName>
    </alternativeName>
</protein>
<evidence type="ECO:0000256" key="3">
    <source>
        <dbReference type="ARBA" id="ARBA00009014"/>
    </source>
</evidence>
<evidence type="ECO:0000256" key="6">
    <source>
        <dbReference type="ARBA" id="ARBA00022695"/>
    </source>
</evidence>
<dbReference type="PANTHER" id="PTHR39321">
    <property type="entry name" value="NICOTINATE-NUCLEOTIDE ADENYLYLTRANSFERASE-RELATED"/>
    <property type="match status" value="1"/>
</dbReference>
<dbReference type="OrthoDB" id="5295945at2"/>
<name>A0A326RKH5_9BACT</name>
<evidence type="ECO:0000313" key="14">
    <source>
        <dbReference type="Proteomes" id="UP000248917"/>
    </source>
</evidence>
<keyword evidence="5 11" id="KW-0808">Transferase</keyword>